<gene>
    <name evidence="1" type="ORF">TorRG33x02_258150</name>
</gene>
<proteinExistence type="predicted"/>
<dbReference type="InParanoid" id="A0A2P5D9U0"/>
<reference evidence="2" key="1">
    <citation type="submission" date="2016-06" db="EMBL/GenBank/DDBJ databases">
        <title>Parallel loss of symbiosis genes in relatives of nitrogen-fixing non-legume Parasponia.</title>
        <authorList>
            <person name="Van Velzen R."/>
            <person name="Holmer R."/>
            <person name="Bu F."/>
            <person name="Rutten L."/>
            <person name="Van Zeijl A."/>
            <person name="Liu W."/>
            <person name="Santuari L."/>
            <person name="Cao Q."/>
            <person name="Sharma T."/>
            <person name="Shen D."/>
            <person name="Roswanjaya Y."/>
            <person name="Wardhani T."/>
            <person name="Kalhor M.S."/>
            <person name="Jansen J."/>
            <person name="Van den Hoogen J."/>
            <person name="Gungor B."/>
            <person name="Hartog M."/>
            <person name="Hontelez J."/>
            <person name="Verver J."/>
            <person name="Yang W.-C."/>
            <person name="Schijlen E."/>
            <person name="Repin R."/>
            <person name="Schilthuizen M."/>
            <person name="Schranz E."/>
            <person name="Heidstra R."/>
            <person name="Miyata K."/>
            <person name="Fedorova E."/>
            <person name="Kohlen W."/>
            <person name="Bisseling T."/>
            <person name="Smit S."/>
            <person name="Geurts R."/>
        </authorList>
    </citation>
    <scope>NUCLEOTIDE SEQUENCE [LARGE SCALE GENOMIC DNA]</scope>
    <source>
        <strain evidence="2">cv. RG33-2</strain>
    </source>
</reference>
<dbReference type="EMBL" id="JXTC01000285">
    <property type="protein sequence ID" value="PON70061.1"/>
    <property type="molecule type" value="Genomic_DNA"/>
</dbReference>
<dbReference type="AlphaFoldDB" id="A0A2P5D9U0"/>
<sequence length="77" mass="8447">MAPDKMEERVGSMEEQMASLLIVQSDIQSCHRWNPLSEPLCRSCLSSIDLNLHCSSSILNIVSATIVPVIPIPARAL</sequence>
<keyword evidence="2" id="KW-1185">Reference proteome</keyword>
<organism evidence="1 2">
    <name type="scientific">Trema orientale</name>
    <name type="common">Charcoal tree</name>
    <name type="synonym">Celtis orientalis</name>
    <dbReference type="NCBI Taxonomy" id="63057"/>
    <lineage>
        <taxon>Eukaryota</taxon>
        <taxon>Viridiplantae</taxon>
        <taxon>Streptophyta</taxon>
        <taxon>Embryophyta</taxon>
        <taxon>Tracheophyta</taxon>
        <taxon>Spermatophyta</taxon>
        <taxon>Magnoliopsida</taxon>
        <taxon>eudicotyledons</taxon>
        <taxon>Gunneridae</taxon>
        <taxon>Pentapetalae</taxon>
        <taxon>rosids</taxon>
        <taxon>fabids</taxon>
        <taxon>Rosales</taxon>
        <taxon>Cannabaceae</taxon>
        <taxon>Trema</taxon>
    </lineage>
</organism>
<accession>A0A2P5D9U0</accession>
<name>A0A2P5D9U0_TREOI</name>
<dbReference type="Proteomes" id="UP000237000">
    <property type="component" value="Unassembled WGS sequence"/>
</dbReference>
<evidence type="ECO:0000313" key="1">
    <source>
        <dbReference type="EMBL" id="PON70061.1"/>
    </source>
</evidence>
<dbReference type="OrthoDB" id="10597956at2759"/>
<evidence type="ECO:0000313" key="2">
    <source>
        <dbReference type="Proteomes" id="UP000237000"/>
    </source>
</evidence>
<protein>
    <submittedName>
        <fullName evidence="1">Uncharacterized protein</fullName>
    </submittedName>
</protein>
<comment type="caution">
    <text evidence="1">The sequence shown here is derived from an EMBL/GenBank/DDBJ whole genome shotgun (WGS) entry which is preliminary data.</text>
</comment>